<name>A0ABN8SVH6_9CNID</name>
<dbReference type="Proteomes" id="UP001159427">
    <property type="component" value="Unassembled WGS sequence"/>
</dbReference>
<feature type="transmembrane region" description="Helical" evidence="1">
    <location>
        <begin position="12"/>
        <end position="29"/>
    </location>
</feature>
<dbReference type="SUPFAM" id="SSF57850">
    <property type="entry name" value="RING/U-box"/>
    <property type="match status" value="1"/>
</dbReference>
<keyword evidence="1" id="KW-0812">Transmembrane</keyword>
<protein>
    <recommendedName>
        <fullName evidence="5">RING-type domain-containing protein</fullName>
    </recommendedName>
</protein>
<keyword evidence="1" id="KW-0472">Membrane</keyword>
<reference evidence="3 4" key="1">
    <citation type="submission" date="2022-05" db="EMBL/GenBank/DDBJ databases">
        <authorList>
            <consortium name="Genoscope - CEA"/>
            <person name="William W."/>
        </authorList>
    </citation>
    <scope>NUCLEOTIDE SEQUENCE [LARGE SCALE GENOMIC DNA]</scope>
</reference>
<dbReference type="EMBL" id="CALNXI010001115">
    <property type="protein sequence ID" value="CAH3156154.1"/>
    <property type="molecule type" value="Genomic_DNA"/>
</dbReference>
<keyword evidence="1" id="KW-1133">Transmembrane helix</keyword>
<evidence type="ECO:0008006" key="5">
    <source>
        <dbReference type="Google" id="ProtNLM"/>
    </source>
</evidence>
<dbReference type="EMBL" id="CALNXI010004325">
    <property type="protein sequence ID" value="CAH3195559.1"/>
    <property type="molecule type" value="Genomic_DNA"/>
</dbReference>
<dbReference type="Gene3D" id="3.30.40.10">
    <property type="entry name" value="Zinc/RING finger domain, C3HC4 (zinc finger)"/>
    <property type="match status" value="1"/>
</dbReference>
<sequence>MSGFFSRHNKAIVCTLAASAGLYFIYRYYIYKKQQIRSRAEALAGIEYRRRRVEKLVELRDKLEQLLGSLDNFEPEPPETEDDECIVCNSAKAIIQTYPCKHRVLCRRCFVKTLQVAVNDLNLPLKCVVCRTRIQTLDRERHDVHLFTPPDTQQQPAQETQC</sequence>
<proteinExistence type="predicted"/>
<dbReference type="Pfam" id="PF13920">
    <property type="entry name" value="zf-C3HC4_3"/>
    <property type="match status" value="1"/>
</dbReference>
<gene>
    <name evidence="2" type="ORF">PEVE_00002082</name>
    <name evidence="3" type="ORF">PEVE_00030554</name>
</gene>
<dbReference type="InterPro" id="IPR013083">
    <property type="entry name" value="Znf_RING/FYVE/PHD"/>
</dbReference>
<evidence type="ECO:0000313" key="4">
    <source>
        <dbReference type="Proteomes" id="UP001159427"/>
    </source>
</evidence>
<organism evidence="3 4">
    <name type="scientific">Porites evermanni</name>
    <dbReference type="NCBI Taxonomy" id="104178"/>
    <lineage>
        <taxon>Eukaryota</taxon>
        <taxon>Metazoa</taxon>
        <taxon>Cnidaria</taxon>
        <taxon>Anthozoa</taxon>
        <taxon>Hexacorallia</taxon>
        <taxon>Scleractinia</taxon>
        <taxon>Fungiina</taxon>
        <taxon>Poritidae</taxon>
        <taxon>Porites</taxon>
    </lineage>
</organism>
<accession>A0ABN8SVH6</accession>
<evidence type="ECO:0000313" key="3">
    <source>
        <dbReference type="EMBL" id="CAH3195559.1"/>
    </source>
</evidence>
<keyword evidence="4" id="KW-1185">Reference proteome</keyword>
<evidence type="ECO:0000313" key="2">
    <source>
        <dbReference type="EMBL" id="CAH3156154.1"/>
    </source>
</evidence>
<evidence type="ECO:0000256" key="1">
    <source>
        <dbReference type="SAM" id="Phobius"/>
    </source>
</evidence>
<comment type="caution">
    <text evidence="3">The sequence shown here is derived from an EMBL/GenBank/DDBJ whole genome shotgun (WGS) entry which is preliminary data.</text>
</comment>